<evidence type="ECO:0000313" key="5">
    <source>
        <dbReference type="EMBL" id="TFH79423.1"/>
    </source>
</evidence>
<dbReference type="PANTHER" id="PTHR30367:SF1">
    <property type="entry name" value="MULTIDRUG RESISTANCE PROTEIN MDTN"/>
    <property type="match status" value="1"/>
</dbReference>
<keyword evidence="2" id="KW-0472">Membrane</keyword>
<dbReference type="RefSeq" id="WP_134827223.1">
    <property type="nucleotide sequence ID" value="NZ_SPDQ01000017.1"/>
</dbReference>
<feature type="transmembrane region" description="Helical" evidence="2">
    <location>
        <begin position="12"/>
        <end position="31"/>
    </location>
</feature>
<dbReference type="Gene3D" id="2.40.50.100">
    <property type="match status" value="1"/>
</dbReference>
<evidence type="ECO:0000259" key="3">
    <source>
        <dbReference type="Pfam" id="PF25917"/>
    </source>
</evidence>
<evidence type="ECO:0000313" key="6">
    <source>
        <dbReference type="Proteomes" id="UP000297555"/>
    </source>
</evidence>
<protein>
    <submittedName>
        <fullName evidence="5">Multidrug transporter subunit MdtN</fullName>
    </submittedName>
</protein>
<dbReference type="Gene3D" id="1.10.287.470">
    <property type="entry name" value="Helix hairpin bin"/>
    <property type="match status" value="1"/>
</dbReference>
<dbReference type="PANTHER" id="PTHR30367">
    <property type="entry name" value="P-HYDROXYBENZOIC ACID EFFLUX PUMP SUBUNIT AAEA-RELATED"/>
    <property type="match status" value="1"/>
</dbReference>
<dbReference type="SUPFAM" id="SSF111369">
    <property type="entry name" value="HlyD-like secretion proteins"/>
    <property type="match status" value="2"/>
</dbReference>
<dbReference type="NCBIfam" id="NF007785">
    <property type="entry name" value="PRK10476.1"/>
    <property type="match status" value="1"/>
</dbReference>
<evidence type="ECO:0000259" key="4">
    <source>
        <dbReference type="Pfam" id="PF25963"/>
    </source>
</evidence>
<comment type="caution">
    <text evidence="5">The sequence shown here is derived from an EMBL/GenBank/DDBJ whole genome shotgun (WGS) entry which is preliminary data.</text>
</comment>
<feature type="domain" description="p-hydroxybenzoic acid efflux pump subunit AaeA-like beta-barrel" evidence="4">
    <location>
        <begin position="245"/>
        <end position="336"/>
    </location>
</feature>
<keyword evidence="2" id="KW-0812">Transmembrane</keyword>
<dbReference type="Proteomes" id="UP000297555">
    <property type="component" value="Unassembled WGS sequence"/>
</dbReference>
<dbReference type="InterPro" id="IPR050393">
    <property type="entry name" value="MFP_Efflux_Pump"/>
</dbReference>
<name>A0A4Y8VHN4_9PSED</name>
<accession>A0A4Y8VHN4</accession>
<dbReference type="InterPro" id="IPR058634">
    <property type="entry name" value="AaeA-lik-b-barrel"/>
</dbReference>
<dbReference type="AlphaFoldDB" id="A0A4Y8VHN4"/>
<comment type="similarity">
    <text evidence="1">Belongs to the membrane fusion protein (MFP) (TC 8.A.1) family.</text>
</comment>
<reference evidence="5 6" key="1">
    <citation type="submission" date="2019-03" db="EMBL/GenBank/DDBJ databases">
        <title>Draft genome sequence of humic substances-degrading Pseudomonas kribbensis CHA-19 from forest soil.</title>
        <authorList>
            <person name="Kim D."/>
        </authorList>
    </citation>
    <scope>NUCLEOTIDE SEQUENCE [LARGE SCALE GENOMIC DNA]</scope>
    <source>
        <strain evidence="5 6">CHA-19</strain>
    </source>
</reference>
<evidence type="ECO:0000256" key="2">
    <source>
        <dbReference type="SAM" id="Phobius"/>
    </source>
</evidence>
<dbReference type="OrthoDB" id="9811754at2"/>
<dbReference type="EMBL" id="SPDQ01000017">
    <property type="protein sequence ID" value="TFH79423.1"/>
    <property type="molecule type" value="Genomic_DNA"/>
</dbReference>
<proteinExistence type="inferred from homology"/>
<dbReference type="InterPro" id="IPR058625">
    <property type="entry name" value="MdtA-like_BSH"/>
</dbReference>
<sequence length="350" mass="38290">MNKPDAKPHSSRVPALLIVLAAFLLLGYVLWQTETRPSTDDAYVYADTIDVVPEVNGRIVEMPVRDNQLVKQGDLLIRIDARPYQDALDQAKARLVTLNHQIGLTQRSVNAQQYEAASAVASVERARAQATQSNDTLQRLEKLLAKGYVSVEAVDQARTAQRSTAAELNASRLQAQRAGAAVSGVDALVAQRAEVEAQISLAELSLEFTEVRAPFDGRIASLRTTVGQFASAYKPIFTLIDTRHWYVVANFRETDLKGIKAGTSATLFLLGDTGKRFQGRVDSLSFGVLPDDGGTVIEGLPRVQRTINWVRVSQRFPVKISVQDPDPELFRIGASAVAVLRPDEPTKTGQ</sequence>
<dbReference type="Gene3D" id="2.40.30.170">
    <property type="match status" value="1"/>
</dbReference>
<gene>
    <name evidence="5" type="primary">mdtN</name>
    <name evidence="5" type="ORF">E4J90_16515</name>
</gene>
<keyword evidence="2" id="KW-1133">Transmembrane helix</keyword>
<evidence type="ECO:0000256" key="1">
    <source>
        <dbReference type="ARBA" id="ARBA00009477"/>
    </source>
</evidence>
<dbReference type="Pfam" id="PF25917">
    <property type="entry name" value="BSH_RND"/>
    <property type="match status" value="1"/>
</dbReference>
<organism evidence="5 6">
    <name type="scientific">Pseudomonas kribbensis</name>
    <dbReference type="NCBI Taxonomy" id="1628086"/>
    <lineage>
        <taxon>Bacteria</taxon>
        <taxon>Pseudomonadati</taxon>
        <taxon>Pseudomonadota</taxon>
        <taxon>Gammaproteobacteria</taxon>
        <taxon>Pseudomonadales</taxon>
        <taxon>Pseudomonadaceae</taxon>
        <taxon>Pseudomonas</taxon>
    </lineage>
</organism>
<feature type="domain" description="Multidrug resistance protein MdtA-like barrel-sandwich hybrid" evidence="3">
    <location>
        <begin position="48"/>
        <end position="239"/>
    </location>
</feature>
<dbReference type="Pfam" id="PF25963">
    <property type="entry name" value="Beta-barrel_AAEA"/>
    <property type="match status" value="1"/>
</dbReference>